<evidence type="ECO:0000256" key="1">
    <source>
        <dbReference type="SAM" id="Coils"/>
    </source>
</evidence>
<dbReference type="EMBL" id="KU885989">
    <property type="protein sequence ID" value="ANJ20808.1"/>
    <property type="molecule type" value="Genomic_DNA"/>
</dbReference>
<name>A0A191VYM3_9CAUD</name>
<dbReference type="Proteomes" id="UP000259976">
    <property type="component" value="Segment"/>
</dbReference>
<gene>
    <name evidence="2" type="ORF">RDp01_gp74</name>
</gene>
<proteinExistence type="predicted"/>
<feature type="coiled-coil region" evidence="1">
    <location>
        <begin position="18"/>
        <end position="45"/>
    </location>
</feature>
<keyword evidence="3" id="KW-1185">Reference proteome</keyword>
<evidence type="ECO:0000313" key="2">
    <source>
        <dbReference type="EMBL" id="ANJ20808.1"/>
    </source>
</evidence>
<reference evidence="2 3" key="1">
    <citation type="journal article" date="2016" name="Curr. Microbiol.">
        <title>Characterization and Complete Genome Sequences of Three N4-Like Roseobacter Phages Isolated from the South China Sea.</title>
        <authorList>
            <person name="Li B."/>
            <person name="Zhang S."/>
            <person name="Long L."/>
            <person name="Huang S."/>
        </authorList>
    </citation>
    <scope>NUCLEOTIDE SEQUENCE [LARGE SCALE GENOMIC DNA]</scope>
</reference>
<organism evidence="2 3">
    <name type="scientific">Roseobacter phage RD-1410W1-01</name>
    <dbReference type="NCBI Taxonomy" id="1815984"/>
    <lineage>
        <taxon>Viruses</taxon>
        <taxon>Duplodnaviria</taxon>
        <taxon>Heunggongvirae</taxon>
        <taxon>Uroviricota</taxon>
        <taxon>Caudoviricetes</taxon>
        <taxon>Schitoviridae</taxon>
        <taxon>Rhodovirinae</taxon>
        <taxon>Aoqinvirus</taxon>
        <taxon>Aoqinvirus RD1410W101</taxon>
    </lineage>
</organism>
<accession>A0A191VYM3</accession>
<evidence type="ECO:0000313" key="3">
    <source>
        <dbReference type="Proteomes" id="UP000259976"/>
    </source>
</evidence>
<sequence length="91" mass="10409">MAFSVISGGATFLLWNWYSDVKDQLEIVQIAREKAEANLQLVSDQLAREVEIRRAAQEALSQLRTVPDVDYNTPLPDSIGDVLRDFRERMQ</sequence>
<protein>
    <submittedName>
        <fullName evidence="2">Uncharacterized protein</fullName>
    </submittedName>
</protein>
<keyword evidence="1" id="KW-0175">Coiled coil</keyword>